<dbReference type="EMBL" id="ACKP02000017">
    <property type="protein sequence ID" value="EEX77405.1"/>
    <property type="molecule type" value="Genomic_DNA"/>
</dbReference>
<protein>
    <submittedName>
        <fullName evidence="1">Uncharacterized protein</fullName>
    </submittedName>
</protein>
<dbReference type="AlphaFoldDB" id="C9LUS0"/>
<evidence type="ECO:0000313" key="1">
    <source>
        <dbReference type="EMBL" id="EEX77405.1"/>
    </source>
</evidence>
<accession>C9LUS0</accession>
<sequence>MKSVRLAQIFRSIKETNRTHSGAMRRICRRREGGKDTSRWRC</sequence>
<organism evidence="1 2">
    <name type="scientific">Selenomonas sputigena (strain ATCC 35185 / DSM 20758 / CCUG 44933 / VPI D19B-28)</name>
    <dbReference type="NCBI Taxonomy" id="546271"/>
    <lineage>
        <taxon>Bacteria</taxon>
        <taxon>Bacillati</taxon>
        <taxon>Bacillota</taxon>
        <taxon>Negativicutes</taxon>
        <taxon>Selenomonadales</taxon>
        <taxon>Selenomonadaceae</taxon>
        <taxon>Selenomonas</taxon>
    </lineage>
</organism>
<reference evidence="1 2" key="1">
    <citation type="submission" date="2009-09" db="EMBL/GenBank/DDBJ databases">
        <authorList>
            <person name="Weinstock G."/>
            <person name="Sodergren E."/>
            <person name="Clifton S."/>
            <person name="Fulton L."/>
            <person name="Fulton B."/>
            <person name="Courtney L."/>
            <person name="Fronick C."/>
            <person name="Harrison M."/>
            <person name="Strong C."/>
            <person name="Farmer C."/>
            <person name="Delahaunty K."/>
            <person name="Markovic C."/>
            <person name="Hall O."/>
            <person name="Minx P."/>
            <person name="Tomlinson C."/>
            <person name="Mitreva M."/>
            <person name="Nelson J."/>
            <person name="Hou S."/>
            <person name="Wollam A."/>
            <person name="Pepin K.H."/>
            <person name="Johnson M."/>
            <person name="Bhonagiri V."/>
            <person name="Nash W.E."/>
            <person name="Warren W."/>
            <person name="Chinwalla A."/>
            <person name="Mardis E.R."/>
            <person name="Wilson R.K."/>
        </authorList>
    </citation>
    <scope>NUCLEOTIDE SEQUENCE [LARGE SCALE GENOMIC DNA]</scope>
    <source>
        <strain evidence="2">ATCC 35185 / DSM 20758 / VPI D19B-28</strain>
    </source>
</reference>
<evidence type="ECO:0000313" key="2">
    <source>
        <dbReference type="Proteomes" id="UP000003505"/>
    </source>
</evidence>
<dbReference type="Proteomes" id="UP000003505">
    <property type="component" value="Unassembled WGS sequence"/>
</dbReference>
<gene>
    <name evidence="1" type="ORF">SELSPUOL_01207</name>
</gene>
<name>C9LUS0_SELS3</name>
<proteinExistence type="predicted"/>
<comment type="caution">
    <text evidence="1">The sequence shown here is derived from an EMBL/GenBank/DDBJ whole genome shotgun (WGS) entry which is preliminary data.</text>
</comment>